<dbReference type="Gene3D" id="2.60.40.1180">
    <property type="entry name" value="Golgi alpha-mannosidase II"/>
    <property type="match status" value="1"/>
</dbReference>
<accession>A0A271IWX5</accession>
<dbReference type="Pfam" id="PF06964">
    <property type="entry name" value="Alpha-L-AF_C"/>
    <property type="match status" value="1"/>
</dbReference>
<dbReference type="SUPFAM" id="SSF51011">
    <property type="entry name" value="Glycosyl hydrolase domain"/>
    <property type="match status" value="1"/>
</dbReference>
<evidence type="ECO:0000256" key="4">
    <source>
        <dbReference type="ARBA" id="ARBA00012670"/>
    </source>
</evidence>
<keyword evidence="8" id="KW-0732">Signal</keyword>
<comment type="catalytic activity">
    <reaction evidence="1">
        <text>Hydrolysis of terminal non-reducing alpha-L-arabinofuranoside residues in alpha-L-arabinosides.</text>
        <dbReference type="EC" id="3.2.1.55"/>
    </reaction>
</comment>
<dbReference type="Pfam" id="PF22848">
    <property type="entry name" value="ASD1_dom"/>
    <property type="match status" value="1"/>
</dbReference>
<protein>
    <recommendedName>
        <fullName evidence="4">non-reducing end alpha-L-arabinofuranosidase</fullName>
        <ecNumber evidence="4">3.2.1.55</ecNumber>
    </recommendedName>
</protein>
<evidence type="ECO:0000313" key="10">
    <source>
        <dbReference type="EMBL" id="PAP75049.1"/>
    </source>
</evidence>
<evidence type="ECO:0000256" key="8">
    <source>
        <dbReference type="SAM" id="SignalP"/>
    </source>
</evidence>
<dbReference type="OrthoDB" id="9758333at2"/>
<evidence type="ECO:0000256" key="3">
    <source>
        <dbReference type="ARBA" id="ARBA00011165"/>
    </source>
</evidence>
<reference evidence="10 11" key="1">
    <citation type="submission" date="2016-11" db="EMBL/GenBank/DDBJ databases">
        <title>Study of marine rhodopsin-containing bacteria.</title>
        <authorList>
            <person name="Yoshizawa S."/>
            <person name="Kumagai Y."/>
            <person name="Kogure K."/>
        </authorList>
    </citation>
    <scope>NUCLEOTIDE SEQUENCE [LARGE SCALE GENOMIC DNA]</scope>
    <source>
        <strain evidence="10 11">SAORIC-28</strain>
    </source>
</reference>
<dbReference type="SMART" id="SM00813">
    <property type="entry name" value="Alpha-L-AF_C"/>
    <property type="match status" value="1"/>
</dbReference>
<feature type="chain" id="PRO_5012515472" description="non-reducing end alpha-L-arabinofuranosidase" evidence="8">
    <location>
        <begin position="20"/>
        <end position="508"/>
    </location>
</feature>
<dbReference type="Gene3D" id="3.20.20.80">
    <property type="entry name" value="Glycosidases"/>
    <property type="match status" value="1"/>
</dbReference>
<dbReference type="SUPFAM" id="SSF51445">
    <property type="entry name" value="(Trans)glycosidases"/>
    <property type="match status" value="1"/>
</dbReference>
<dbReference type="Proteomes" id="UP000216339">
    <property type="component" value="Unassembled WGS sequence"/>
</dbReference>
<evidence type="ECO:0000259" key="9">
    <source>
        <dbReference type="SMART" id="SM00813"/>
    </source>
</evidence>
<dbReference type="EC" id="3.2.1.55" evidence="4"/>
<dbReference type="RefSeq" id="WP_095508676.1">
    <property type="nucleotide sequence ID" value="NZ_MQWD01000001.1"/>
</dbReference>
<keyword evidence="11" id="KW-1185">Reference proteome</keyword>
<comment type="caution">
    <text evidence="10">The sequence shown here is derived from an EMBL/GenBank/DDBJ whole genome shotgun (WGS) entry which is preliminary data.</text>
</comment>
<comment type="similarity">
    <text evidence="2">Belongs to the glycosyl hydrolase 51 family.</text>
</comment>
<keyword evidence="5" id="KW-0378">Hydrolase</keyword>
<dbReference type="GO" id="GO:0046373">
    <property type="term" value="P:L-arabinose metabolic process"/>
    <property type="evidence" value="ECO:0007669"/>
    <property type="project" value="InterPro"/>
</dbReference>
<dbReference type="GO" id="GO:0000272">
    <property type="term" value="P:polysaccharide catabolic process"/>
    <property type="evidence" value="ECO:0007669"/>
    <property type="project" value="TreeGrafter"/>
</dbReference>
<keyword evidence="7" id="KW-0326">Glycosidase</keyword>
<dbReference type="EMBL" id="MQWD01000001">
    <property type="protein sequence ID" value="PAP75049.1"/>
    <property type="molecule type" value="Genomic_DNA"/>
</dbReference>
<dbReference type="AlphaFoldDB" id="A0A271IWX5"/>
<gene>
    <name evidence="10" type="ORF">BSZ37_00580</name>
</gene>
<comment type="subunit">
    <text evidence="3">Homohexamer; trimer of dimers.</text>
</comment>
<evidence type="ECO:0000256" key="7">
    <source>
        <dbReference type="ARBA" id="ARBA00023295"/>
    </source>
</evidence>
<evidence type="ECO:0000256" key="6">
    <source>
        <dbReference type="ARBA" id="ARBA00023277"/>
    </source>
</evidence>
<name>A0A271IWX5_9BACT</name>
<organism evidence="10 11">
    <name type="scientific">Rubrivirga marina</name>
    <dbReference type="NCBI Taxonomy" id="1196024"/>
    <lineage>
        <taxon>Bacteria</taxon>
        <taxon>Pseudomonadati</taxon>
        <taxon>Rhodothermota</taxon>
        <taxon>Rhodothermia</taxon>
        <taxon>Rhodothermales</taxon>
        <taxon>Rubricoccaceae</taxon>
        <taxon>Rubrivirga</taxon>
    </lineage>
</organism>
<keyword evidence="6" id="KW-0119">Carbohydrate metabolism</keyword>
<evidence type="ECO:0000256" key="2">
    <source>
        <dbReference type="ARBA" id="ARBA00007186"/>
    </source>
</evidence>
<evidence type="ECO:0000313" key="11">
    <source>
        <dbReference type="Proteomes" id="UP000216339"/>
    </source>
</evidence>
<evidence type="ECO:0000256" key="1">
    <source>
        <dbReference type="ARBA" id="ARBA00001462"/>
    </source>
</evidence>
<dbReference type="PANTHER" id="PTHR43576">
    <property type="entry name" value="ALPHA-L-ARABINOFURANOSIDASE C-RELATED"/>
    <property type="match status" value="1"/>
</dbReference>
<dbReference type="GO" id="GO:0046556">
    <property type="term" value="F:alpha-L-arabinofuranosidase activity"/>
    <property type="evidence" value="ECO:0007669"/>
    <property type="project" value="UniProtKB-EC"/>
</dbReference>
<evidence type="ECO:0000256" key="5">
    <source>
        <dbReference type="ARBA" id="ARBA00022801"/>
    </source>
</evidence>
<dbReference type="InterPro" id="IPR017853">
    <property type="entry name" value="GH"/>
</dbReference>
<dbReference type="InterPro" id="IPR055235">
    <property type="entry name" value="ASD1_cat"/>
</dbReference>
<dbReference type="InterPro" id="IPR013780">
    <property type="entry name" value="Glyco_hydro_b"/>
</dbReference>
<dbReference type="PANTHER" id="PTHR43576:SF2">
    <property type="entry name" value="INTRACELLULAR EXO-ALPHA-L-ARABINOFURANOSIDASE 2"/>
    <property type="match status" value="1"/>
</dbReference>
<sequence>MPRLLLSLALLALAASASAQPLRMIVDAEAGETTINKHIYGHFAEHLGRGVYDGLWRETDDGWEINDDVVEALRQIQIPNLRWPGGCFADYYFWEDGIGPVEDRPTVVNNLWGGVTEDNGVGIHEFMELVDRLDTEPIVVGNVGSGTVRQMADWWQYVNHPGPSPMADLRAENGRAEPWNIRFWGVGNESWGCGGNMDAAYYADLYKRYATFLHGYGNVRPFRIAAGPAGDDYDWTETLMREAGGMIDGIDVHHYTINGDWTTSKGPAVGFTEAEWFELMQRALQTDDIIRGHSAIMDRYDPQNRVWLIMGEWGTWHNPYPGSNPGFLYQQNTLRDAIVAAASLNIFNQHARRVKMANIAQTVNVLQAMILTEGDQMILTPTYHVFDFYKAHQDATLLPMQIDRGTYTFEGQSIPAVSASASRDAEGRVHVTLANMHPRDGFDIQASIRGLGDRSVSGQILTADAWDAHNTFEAPETLVPMDFDGARLDGETLSIDLPAKSVVALTLE</sequence>
<dbReference type="InterPro" id="IPR010720">
    <property type="entry name" value="Alpha-L-AF_C"/>
</dbReference>
<feature type="signal peptide" evidence="8">
    <location>
        <begin position="1"/>
        <end position="19"/>
    </location>
</feature>
<proteinExistence type="inferred from homology"/>
<feature type="domain" description="Alpha-L-arabinofuranosidase C-terminal" evidence="9">
    <location>
        <begin position="311"/>
        <end position="501"/>
    </location>
</feature>